<organism evidence="1 2">
    <name type="scientific">Vaccinium darrowii</name>
    <dbReference type="NCBI Taxonomy" id="229202"/>
    <lineage>
        <taxon>Eukaryota</taxon>
        <taxon>Viridiplantae</taxon>
        <taxon>Streptophyta</taxon>
        <taxon>Embryophyta</taxon>
        <taxon>Tracheophyta</taxon>
        <taxon>Spermatophyta</taxon>
        <taxon>Magnoliopsida</taxon>
        <taxon>eudicotyledons</taxon>
        <taxon>Gunneridae</taxon>
        <taxon>Pentapetalae</taxon>
        <taxon>asterids</taxon>
        <taxon>Ericales</taxon>
        <taxon>Ericaceae</taxon>
        <taxon>Vaccinioideae</taxon>
        <taxon>Vaccinieae</taxon>
        <taxon>Vaccinium</taxon>
    </lineage>
</organism>
<evidence type="ECO:0000313" key="2">
    <source>
        <dbReference type="Proteomes" id="UP000828048"/>
    </source>
</evidence>
<name>A0ACB7YLE4_9ERIC</name>
<sequence length="194" mass="21716">MEWRLGWMDGKSRKHLFTEDGACYARKRDWLVPLCGMLAYLGMTGKRISTPTDALYLKLLLPLITSRFGGNKSVNETIEELKKHQLSTDATVAEWAKEALTGLGKGAPFSLSLTKEHFSRVAYARANNDNTLSSLSGVMKTLGSSLRNNFAEGVRAILVDKDQSPKWKPQVSRRSLNYIRLVIMSLFPAQICFS</sequence>
<reference evidence="1 2" key="1">
    <citation type="journal article" date="2021" name="Hortic Res">
        <title>High-quality reference genome and annotation aids understanding of berry development for evergreen blueberry (Vaccinium darrowii).</title>
        <authorList>
            <person name="Yu J."/>
            <person name="Hulse-Kemp A.M."/>
            <person name="Babiker E."/>
            <person name="Staton M."/>
        </authorList>
    </citation>
    <scope>NUCLEOTIDE SEQUENCE [LARGE SCALE GENOMIC DNA]</scope>
    <source>
        <strain evidence="2">cv. NJ 8807/NJ 8810</strain>
        <tissue evidence="1">Young leaf</tissue>
    </source>
</reference>
<evidence type="ECO:0000313" key="1">
    <source>
        <dbReference type="EMBL" id="KAH7854328.1"/>
    </source>
</evidence>
<dbReference type="EMBL" id="CM037161">
    <property type="protein sequence ID" value="KAH7854328.1"/>
    <property type="molecule type" value="Genomic_DNA"/>
</dbReference>
<comment type="caution">
    <text evidence="1">The sequence shown here is derived from an EMBL/GenBank/DDBJ whole genome shotgun (WGS) entry which is preliminary data.</text>
</comment>
<gene>
    <name evidence="1" type="ORF">Vadar_012608</name>
</gene>
<protein>
    <submittedName>
        <fullName evidence="1">Uncharacterized protein</fullName>
    </submittedName>
</protein>
<accession>A0ACB7YLE4</accession>
<dbReference type="Proteomes" id="UP000828048">
    <property type="component" value="Chromosome 11"/>
</dbReference>
<proteinExistence type="predicted"/>
<keyword evidence="2" id="KW-1185">Reference proteome</keyword>